<evidence type="ECO:0000256" key="1">
    <source>
        <dbReference type="ARBA" id="ARBA00022737"/>
    </source>
</evidence>
<comment type="caution">
    <text evidence="3">The sequence shown here is derived from an EMBL/GenBank/DDBJ whole genome shotgun (WGS) entry which is preliminary data.</text>
</comment>
<dbReference type="Pfam" id="PF13243">
    <property type="entry name" value="SQHop_cyclase_C"/>
    <property type="match status" value="1"/>
</dbReference>
<dbReference type="InterPro" id="IPR008930">
    <property type="entry name" value="Terpenoid_cyclase/PrenylTrfase"/>
</dbReference>
<dbReference type="AlphaFoldDB" id="A0AAN7SXZ6"/>
<accession>A0AAN7SXZ6</accession>
<feature type="domain" description="Squalene cyclase C-terminal" evidence="2">
    <location>
        <begin position="27"/>
        <end position="383"/>
    </location>
</feature>
<evidence type="ECO:0000259" key="2">
    <source>
        <dbReference type="Pfam" id="PF13243"/>
    </source>
</evidence>
<dbReference type="GO" id="GO:0016866">
    <property type="term" value="F:intramolecular transferase activity"/>
    <property type="evidence" value="ECO:0007669"/>
    <property type="project" value="InterPro"/>
</dbReference>
<evidence type="ECO:0000313" key="3">
    <source>
        <dbReference type="EMBL" id="KAK5083660.1"/>
    </source>
</evidence>
<keyword evidence="4" id="KW-1185">Reference proteome</keyword>
<dbReference type="SUPFAM" id="SSF48239">
    <property type="entry name" value="Terpenoid cyclases/Protein prenyltransferases"/>
    <property type="match status" value="1"/>
</dbReference>
<gene>
    <name evidence="3" type="ORF">LTR05_006164</name>
</gene>
<dbReference type="Gene3D" id="1.50.10.20">
    <property type="match status" value="1"/>
</dbReference>
<sequence>MQALQRCTVHDHLVDSYSGQSDADAISRARQQIRKALAWVKARQLLGHEGYWRIYRPHISPGAFSFQEQNRWFPDLDDTAAAVTALIKEGTTDLDSDCIIAAVEWMLGMQCSDGGWASYEVDNNKLYINKIPFSDMNSFADPSTADITARVVEALSLILQHLDETNSKQRPSETRIGRRHDRIWIAVERAIDYLVSQQEHDGSWYGRWGCNYIFGTSTVLCSLEYFRGRNKYEVLDDVVQRGIDFLDISQNGDGGWGESSLSYKTNKDKASQISAELSGLTEAADSTASQTAWALMALVAYRAPSDPTVMKGIRYLLDTQTCREQCSVQYKQQNASKGDSPLLVSSGRSWPETAFTGTGFPNHCMLRYEYYRHHFPMMALGRFLAKAKKARLNG</sequence>
<proteinExistence type="predicted"/>
<organism evidence="3 4">
    <name type="scientific">Lithohypha guttulata</name>
    <dbReference type="NCBI Taxonomy" id="1690604"/>
    <lineage>
        <taxon>Eukaryota</taxon>
        <taxon>Fungi</taxon>
        <taxon>Dikarya</taxon>
        <taxon>Ascomycota</taxon>
        <taxon>Pezizomycotina</taxon>
        <taxon>Eurotiomycetes</taxon>
        <taxon>Chaetothyriomycetidae</taxon>
        <taxon>Chaetothyriales</taxon>
        <taxon>Trichomeriaceae</taxon>
        <taxon>Lithohypha</taxon>
    </lineage>
</organism>
<keyword evidence="1" id="KW-0677">Repeat</keyword>
<reference evidence="3 4" key="1">
    <citation type="submission" date="2023-08" db="EMBL/GenBank/DDBJ databases">
        <title>Black Yeasts Isolated from many extreme environments.</title>
        <authorList>
            <person name="Coleine C."/>
            <person name="Stajich J.E."/>
            <person name="Selbmann L."/>
        </authorList>
    </citation>
    <scope>NUCLEOTIDE SEQUENCE [LARGE SCALE GENOMIC DNA]</scope>
    <source>
        <strain evidence="3 4">CCFEE 5910</strain>
    </source>
</reference>
<dbReference type="GO" id="GO:0016104">
    <property type="term" value="P:triterpenoid biosynthetic process"/>
    <property type="evidence" value="ECO:0007669"/>
    <property type="project" value="InterPro"/>
</dbReference>
<dbReference type="Proteomes" id="UP001309876">
    <property type="component" value="Unassembled WGS sequence"/>
</dbReference>
<dbReference type="InterPro" id="IPR018333">
    <property type="entry name" value="Squalene_cyclase"/>
</dbReference>
<protein>
    <recommendedName>
        <fullName evidence="2">Squalene cyclase C-terminal domain-containing protein</fullName>
    </recommendedName>
</protein>
<dbReference type="PANTHER" id="PTHR11764:SF82">
    <property type="entry name" value="TERPENE CYCLASE_MUTASE FAMILY MEMBER"/>
    <property type="match status" value="1"/>
</dbReference>
<dbReference type="InterPro" id="IPR032696">
    <property type="entry name" value="SQ_cyclase_C"/>
</dbReference>
<dbReference type="PANTHER" id="PTHR11764">
    <property type="entry name" value="TERPENE CYCLASE/MUTASE FAMILY MEMBER"/>
    <property type="match status" value="1"/>
</dbReference>
<evidence type="ECO:0000313" key="4">
    <source>
        <dbReference type="Proteomes" id="UP001309876"/>
    </source>
</evidence>
<dbReference type="EMBL" id="JAVRRJ010000006">
    <property type="protein sequence ID" value="KAK5083660.1"/>
    <property type="molecule type" value="Genomic_DNA"/>
</dbReference>
<name>A0AAN7SXZ6_9EURO</name>
<dbReference type="GO" id="GO:0005811">
    <property type="term" value="C:lipid droplet"/>
    <property type="evidence" value="ECO:0007669"/>
    <property type="project" value="InterPro"/>
</dbReference>